<dbReference type="AlphaFoldDB" id="A0A1M4UV32"/>
<dbReference type="PANTHER" id="PTHR48051">
    <property type="match status" value="1"/>
</dbReference>
<dbReference type="STRING" id="1302685.SAMN05444408_102308"/>
<dbReference type="Pfam" id="PF23598">
    <property type="entry name" value="LRR_14"/>
    <property type="match status" value="1"/>
</dbReference>
<evidence type="ECO:0000256" key="1">
    <source>
        <dbReference type="ARBA" id="ARBA00022614"/>
    </source>
</evidence>
<keyword evidence="6" id="KW-1185">Reference proteome</keyword>
<name>A0A1M4UV32_9FLAO</name>
<evidence type="ECO:0000313" key="6">
    <source>
        <dbReference type="Proteomes" id="UP000184236"/>
    </source>
</evidence>
<evidence type="ECO:0000313" key="5">
    <source>
        <dbReference type="EMBL" id="SHE60535.1"/>
    </source>
</evidence>
<dbReference type="OrthoDB" id="1254385at2"/>
<feature type="domain" description="Disease resistance R13L4/SHOC-2-like LRR" evidence="4">
    <location>
        <begin position="65"/>
        <end position="125"/>
    </location>
</feature>
<protein>
    <submittedName>
        <fullName evidence="5">Leucine rich repeat-containing protein</fullName>
    </submittedName>
</protein>
<feature type="chain" id="PRO_5009907786" evidence="3">
    <location>
        <begin position="22"/>
        <end position="215"/>
    </location>
</feature>
<dbReference type="InterPro" id="IPR032675">
    <property type="entry name" value="LRR_dom_sf"/>
</dbReference>
<dbReference type="Gene3D" id="3.80.10.10">
    <property type="entry name" value="Ribonuclease Inhibitor"/>
    <property type="match status" value="1"/>
</dbReference>
<dbReference type="RefSeq" id="WP_072883637.1">
    <property type="nucleotide sequence ID" value="NZ_FQVO01000002.1"/>
</dbReference>
<evidence type="ECO:0000256" key="3">
    <source>
        <dbReference type="SAM" id="SignalP"/>
    </source>
</evidence>
<reference evidence="6" key="1">
    <citation type="submission" date="2016-11" db="EMBL/GenBank/DDBJ databases">
        <authorList>
            <person name="Varghese N."/>
            <person name="Submissions S."/>
        </authorList>
    </citation>
    <scope>NUCLEOTIDE SEQUENCE [LARGE SCALE GENOMIC DNA]</scope>
    <source>
        <strain evidence="6">DSM 26898</strain>
    </source>
</reference>
<evidence type="ECO:0000256" key="2">
    <source>
        <dbReference type="ARBA" id="ARBA00022737"/>
    </source>
</evidence>
<dbReference type="InterPro" id="IPR055414">
    <property type="entry name" value="LRR_R13L4/SHOC2-like"/>
</dbReference>
<dbReference type="EMBL" id="FQVO01000002">
    <property type="protein sequence ID" value="SHE60535.1"/>
    <property type="molecule type" value="Genomic_DNA"/>
</dbReference>
<evidence type="ECO:0000259" key="4">
    <source>
        <dbReference type="Pfam" id="PF23598"/>
    </source>
</evidence>
<dbReference type="SUPFAM" id="SSF52058">
    <property type="entry name" value="L domain-like"/>
    <property type="match status" value="1"/>
</dbReference>
<dbReference type="GO" id="GO:0005737">
    <property type="term" value="C:cytoplasm"/>
    <property type="evidence" value="ECO:0007669"/>
    <property type="project" value="TreeGrafter"/>
</dbReference>
<keyword evidence="1" id="KW-0433">Leucine-rich repeat</keyword>
<proteinExistence type="predicted"/>
<feature type="signal peptide" evidence="3">
    <location>
        <begin position="1"/>
        <end position="21"/>
    </location>
</feature>
<accession>A0A1M4UV32</accession>
<gene>
    <name evidence="5" type="ORF">SAMN05444408_102308</name>
</gene>
<sequence length="215" mass="25149">MKTYILLFIFLCMSILSKGFSQNKTTAQDTETYTSIQEALRNPEKVKRLDLSNQKIDFPKGFWSKFKNLEYLSLKNEGLMFLPEGISELKSLKVLDVSGNDFKVLPSGFTKLTKLEELFLNDEKNIDLSRNIDLISKMKNLKVLHIENDGLKKLPPNFWKLNYLEAVYLNDNELKEFDFPKQKINNLKNIYLNNNLFMPSDIDRLNTQYGTLLRF</sequence>
<dbReference type="Proteomes" id="UP000184236">
    <property type="component" value="Unassembled WGS sequence"/>
</dbReference>
<keyword evidence="3" id="KW-0732">Signal</keyword>
<dbReference type="PANTHER" id="PTHR48051:SF1">
    <property type="entry name" value="RAS SUPPRESSOR PROTEIN 1"/>
    <property type="match status" value="1"/>
</dbReference>
<dbReference type="InterPro" id="IPR050216">
    <property type="entry name" value="LRR_domain-containing"/>
</dbReference>
<keyword evidence="2" id="KW-0677">Repeat</keyword>
<organism evidence="5 6">
    <name type="scientific">Chryseobacterium takakiae</name>
    <dbReference type="NCBI Taxonomy" id="1302685"/>
    <lineage>
        <taxon>Bacteria</taxon>
        <taxon>Pseudomonadati</taxon>
        <taxon>Bacteroidota</taxon>
        <taxon>Flavobacteriia</taxon>
        <taxon>Flavobacteriales</taxon>
        <taxon>Weeksellaceae</taxon>
        <taxon>Chryseobacterium group</taxon>
        <taxon>Chryseobacterium</taxon>
    </lineage>
</organism>